<dbReference type="RefSeq" id="WP_345417679.1">
    <property type="nucleotide sequence ID" value="NZ_AP031496.1"/>
</dbReference>
<evidence type="ECO:0000313" key="2">
    <source>
        <dbReference type="EMBL" id="GAA4934270.1"/>
    </source>
</evidence>
<evidence type="ECO:0008006" key="4">
    <source>
        <dbReference type="Google" id="ProtNLM"/>
    </source>
</evidence>
<name>A0AAV3TYY8_9ALTE</name>
<sequence>MTEQETSKPWYREFWAWFILAPLISSVILSSIMVTTAVKHGDDQVTVDYYKKGRMINQDLAQVDVARAKGIRADIQFDLELGDLTLALAATDAGYQLPQQLTLFMEHPIDENLDRVIVLREFAPGNYRADLDRKPNYRWYLRLLPGDASQPVDIDERAKQVDPDAWRLNGEIDFQSTTGVLLTVL</sequence>
<dbReference type="EMBL" id="BAABLX010000007">
    <property type="protein sequence ID" value="GAA4934270.1"/>
    <property type="molecule type" value="Genomic_DNA"/>
</dbReference>
<gene>
    <name evidence="2" type="ORF">GCM10025791_08890</name>
</gene>
<accession>A0AAV3TYY8</accession>
<keyword evidence="3" id="KW-1185">Reference proteome</keyword>
<dbReference type="Proteomes" id="UP001409585">
    <property type="component" value="Unassembled WGS sequence"/>
</dbReference>
<comment type="caution">
    <text evidence="2">The sequence shown here is derived from an EMBL/GenBank/DDBJ whole genome shotgun (WGS) entry which is preliminary data.</text>
</comment>
<reference evidence="3" key="1">
    <citation type="journal article" date="2019" name="Int. J. Syst. Evol. Microbiol.">
        <title>The Global Catalogue of Microorganisms (GCM) 10K type strain sequencing project: providing services to taxonomists for standard genome sequencing and annotation.</title>
        <authorList>
            <consortium name="The Broad Institute Genomics Platform"/>
            <consortium name="The Broad Institute Genome Sequencing Center for Infectious Disease"/>
            <person name="Wu L."/>
            <person name="Ma J."/>
        </authorList>
    </citation>
    <scope>NUCLEOTIDE SEQUENCE [LARGE SCALE GENOMIC DNA]</scope>
    <source>
        <strain evidence="3">JCM 19134</strain>
    </source>
</reference>
<evidence type="ECO:0000313" key="3">
    <source>
        <dbReference type="Proteomes" id="UP001409585"/>
    </source>
</evidence>
<feature type="transmembrane region" description="Helical" evidence="1">
    <location>
        <begin position="14"/>
        <end position="34"/>
    </location>
</feature>
<dbReference type="Pfam" id="PF05751">
    <property type="entry name" value="FixH"/>
    <property type="match status" value="1"/>
</dbReference>
<keyword evidence="1" id="KW-0472">Membrane</keyword>
<evidence type="ECO:0000256" key="1">
    <source>
        <dbReference type="SAM" id="Phobius"/>
    </source>
</evidence>
<keyword evidence="1" id="KW-0812">Transmembrane</keyword>
<proteinExistence type="predicted"/>
<dbReference type="AlphaFoldDB" id="A0AAV3TYY8"/>
<keyword evidence="1" id="KW-1133">Transmembrane helix</keyword>
<protein>
    <recommendedName>
        <fullName evidence="4">Nitrogen fixation protein FixH</fullName>
    </recommendedName>
</protein>
<dbReference type="InterPro" id="IPR008620">
    <property type="entry name" value="FixH"/>
</dbReference>
<organism evidence="2 3">
    <name type="scientific">Halioxenophilus aromaticivorans</name>
    <dbReference type="NCBI Taxonomy" id="1306992"/>
    <lineage>
        <taxon>Bacteria</taxon>
        <taxon>Pseudomonadati</taxon>
        <taxon>Pseudomonadota</taxon>
        <taxon>Gammaproteobacteria</taxon>
        <taxon>Alteromonadales</taxon>
        <taxon>Alteromonadaceae</taxon>
        <taxon>Halioxenophilus</taxon>
    </lineage>
</organism>